<protein>
    <submittedName>
        <fullName evidence="1">Uncharacterized protein</fullName>
    </submittedName>
</protein>
<proteinExistence type="predicted"/>
<keyword evidence="2" id="KW-1185">Reference proteome</keyword>
<dbReference type="Proteomes" id="UP000237271">
    <property type="component" value="Unassembled WGS sequence"/>
</dbReference>
<gene>
    <name evidence="1" type="ORF">PHPALM_13284</name>
</gene>
<reference evidence="1 2" key="1">
    <citation type="journal article" date="2017" name="Genome Biol. Evol.">
        <title>Phytophthora megakarya and P. palmivora, closely related causal agents of cacao black pod rot, underwent increases in genome sizes and gene numbers by different mechanisms.</title>
        <authorList>
            <person name="Ali S.S."/>
            <person name="Shao J."/>
            <person name="Lary D.J."/>
            <person name="Kronmiller B."/>
            <person name="Shen D."/>
            <person name="Strem M.D."/>
            <person name="Amoako-Attah I."/>
            <person name="Akrofi A.Y."/>
            <person name="Begoude B.A."/>
            <person name="Ten Hoopen G.M."/>
            <person name="Coulibaly K."/>
            <person name="Kebe B.I."/>
            <person name="Melnick R.L."/>
            <person name="Guiltinan M.J."/>
            <person name="Tyler B.M."/>
            <person name="Meinhardt L.W."/>
            <person name="Bailey B.A."/>
        </authorList>
    </citation>
    <scope>NUCLEOTIDE SEQUENCE [LARGE SCALE GENOMIC DNA]</scope>
    <source>
        <strain evidence="2">sbr112.9</strain>
    </source>
</reference>
<name>A0A2P4XXK3_9STRA</name>
<comment type="caution">
    <text evidence="1">The sequence shown here is derived from an EMBL/GenBank/DDBJ whole genome shotgun (WGS) entry which is preliminary data.</text>
</comment>
<evidence type="ECO:0000313" key="2">
    <source>
        <dbReference type="Proteomes" id="UP000237271"/>
    </source>
</evidence>
<accession>A0A2P4XXK3</accession>
<organism evidence="1 2">
    <name type="scientific">Phytophthora palmivora</name>
    <dbReference type="NCBI Taxonomy" id="4796"/>
    <lineage>
        <taxon>Eukaryota</taxon>
        <taxon>Sar</taxon>
        <taxon>Stramenopiles</taxon>
        <taxon>Oomycota</taxon>
        <taxon>Peronosporomycetes</taxon>
        <taxon>Peronosporales</taxon>
        <taxon>Peronosporaceae</taxon>
        <taxon>Phytophthora</taxon>
    </lineage>
</organism>
<dbReference type="SUPFAM" id="SSF51556">
    <property type="entry name" value="Metallo-dependent hydrolases"/>
    <property type="match status" value="1"/>
</dbReference>
<dbReference type="OrthoDB" id="418169at2759"/>
<feature type="non-terminal residue" evidence="1">
    <location>
        <position position="1"/>
    </location>
</feature>
<dbReference type="InterPro" id="IPR032466">
    <property type="entry name" value="Metal_Hydrolase"/>
</dbReference>
<dbReference type="AlphaFoldDB" id="A0A2P4XXK3"/>
<dbReference type="EMBL" id="NCKW01007158">
    <property type="protein sequence ID" value="POM70297.1"/>
    <property type="molecule type" value="Genomic_DNA"/>
</dbReference>
<sequence length="51" mass="6116">WSHSRDVIGEVLVDMYEKLFATGWKVSKSDIQRDVQRLFGQSYEEFMEKDM</sequence>
<evidence type="ECO:0000313" key="1">
    <source>
        <dbReference type="EMBL" id="POM70297.1"/>
    </source>
</evidence>